<evidence type="ECO:0000256" key="8">
    <source>
        <dbReference type="ARBA" id="ARBA00023136"/>
    </source>
</evidence>
<evidence type="ECO:0000256" key="5">
    <source>
        <dbReference type="ARBA" id="ARBA00022919"/>
    </source>
</evidence>
<dbReference type="AlphaFoldDB" id="A0AAD9J6Q6"/>
<evidence type="ECO:0000259" key="10">
    <source>
        <dbReference type="PROSITE" id="PS50105"/>
    </source>
</evidence>
<dbReference type="Gene3D" id="1.10.150.50">
    <property type="entry name" value="Transcription Factor, Ets-1"/>
    <property type="match status" value="1"/>
</dbReference>
<dbReference type="InterPro" id="IPR045221">
    <property type="entry name" value="Sphingomyelin_synth-like"/>
</dbReference>
<proteinExistence type="inferred from homology"/>
<keyword evidence="7" id="KW-0443">Lipid metabolism</keyword>
<gene>
    <name evidence="11" type="ORF">LSH36_543g05019</name>
</gene>
<dbReference type="EMBL" id="JAODUP010000543">
    <property type="protein sequence ID" value="KAK2147657.1"/>
    <property type="molecule type" value="Genomic_DNA"/>
</dbReference>
<keyword evidence="8 9" id="KW-0472">Membrane</keyword>
<evidence type="ECO:0000256" key="7">
    <source>
        <dbReference type="ARBA" id="ARBA00023098"/>
    </source>
</evidence>
<dbReference type="SUPFAM" id="SSF47769">
    <property type="entry name" value="SAM/Pointed domain"/>
    <property type="match status" value="1"/>
</dbReference>
<dbReference type="SMART" id="SM00454">
    <property type="entry name" value="SAM"/>
    <property type="match status" value="1"/>
</dbReference>
<dbReference type="InterPro" id="IPR001660">
    <property type="entry name" value="SAM"/>
</dbReference>
<feature type="transmembrane region" description="Helical" evidence="9">
    <location>
        <begin position="293"/>
        <end position="310"/>
    </location>
</feature>
<feature type="transmembrane region" description="Helical" evidence="9">
    <location>
        <begin position="146"/>
        <end position="170"/>
    </location>
</feature>
<dbReference type="GO" id="GO:0005789">
    <property type="term" value="C:endoplasmic reticulum membrane"/>
    <property type="evidence" value="ECO:0007669"/>
    <property type="project" value="TreeGrafter"/>
</dbReference>
<dbReference type="PANTHER" id="PTHR21290:SF25">
    <property type="entry name" value="SPHINGOMYELIN SYNTHASE-RELATED PROTEIN 1"/>
    <property type="match status" value="1"/>
</dbReference>
<keyword evidence="3" id="KW-0808">Transferase</keyword>
<keyword evidence="4 9" id="KW-0812">Transmembrane</keyword>
<name>A0AAD9J6Q6_9ANNE</name>
<dbReference type="InterPro" id="IPR013761">
    <property type="entry name" value="SAM/pointed_sf"/>
</dbReference>
<protein>
    <recommendedName>
        <fullName evidence="10">SAM domain-containing protein</fullName>
    </recommendedName>
</protein>
<dbReference type="PANTHER" id="PTHR21290">
    <property type="entry name" value="SPHINGOMYELIN SYNTHETASE"/>
    <property type="match status" value="1"/>
</dbReference>
<dbReference type="Pfam" id="PF00536">
    <property type="entry name" value="SAM_1"/>
    <property type="match status" value="1"/>
</dbReference>
<feature type="transmembrane region" description="Helical" evidence="9">
    <location>
        <begin position="317"/>
        <end position="336"/>
    </location>
</feature>
<organism evidence="11 12">
    <name type="scientific">Paralvinella palmiformis</name>
    <dbReference type="NCBI Taxonomy" id="53620"/>
    <lineage>
        <taxon>Eukaryota</taxon>
        <taxon>Metazoa</taxon>
        <taxon>Spiralia</taxon>
        <taxon>Lophotrochozoa</taxon>
        <taxon>Annelida</taxon>
        <taxon>Polychaeta</taxon>
        <taxon>Sedentaria</taxon>
        <taxon>Canalipalpata</taxon>
        <taxon>Terebellida</taxon>
        <taxon>Terebelliformia</taxon>
        <taxon>Alvinellidae</taxon>
        <taxon>Paralvinella</taxon>
    </lineage>
</organism>
<dbReference type="Proteomes" id="UP001208570">
    <property type="component" value="Unassembled WGS sequence"/>
</dbReference>
<comment type="subcellular location">
    <subcellularLocation>
        <location evidence="1">Membrane</location>
        <topology evidence="1">Multi-pass membrane protein</topology>
    </subcellularLocation>
</comment>
<dbReference type="CDD" id="cd09515">
    <property type="entry name" value="SAM_SGMS1-like"/>
    <property type="match status" value="1"/>
</dbReference>
<dbReference type="InterPro" id="IPR025749">
    <property type="entry name" value="Sphingomyelin_synth-like_dom"/>
</dbReference>
<dbReference type="GO" id="GO:0000139">
    <property type="term" value="C:Golgi membrane"/>
    <property type="evidence" value="ECO:0007669"/>
    <property type="project" value="TreeGrafter"/>
</dbReference>
<evidence type="ECO:0000256" key="9">
    <source>
        <dbReference type="SAM" id="Phobius"/>
    </source>
</evidence>
<evidence type="ECO:0000256" key="1">
    <source>
        <dbReference type="ARBA" id="ARBA00004141"/>
    </source>
</evidence>
<keyword evidence="6 9" id="KW-1133">Transmembrane helix</keyword>
<feature type="transmembrane region" description="Helical" evidence="9">
    <location>
        <begin position="193"/>
        <end position="217"/>
    </location>
</feature>
<dbReference type="GO" id="GO:0033188">
    <property type="term" value="F:sphingomyelin synthase activity"/>
    <property type="evidence" value="ECO:0007669"/>
    <property type="project" value="TreeGrafter"/>
</dbReference>
<dbReference type="Pfam" id="PF14360">
    <property type="entry name" value="PAP2_C"/>
    <property type="match status" value="1"/>
</dbReference>
<keyword evidence="5" id="KW-0746">Sphingolipid metabolism</keyword>
<dbReference type="PROSITE" id="PS50105">
    <property type="entry name" value="SAM_DOMAIN"/>
    <property type="match status" value="1"/>
</dbReference>
<comment type="caution">
    <text evidence="11">The sequence shown here is derived from an EMBL/GenBank/DDBJ whole genome shotgun (WGS) entry which is preliminary data.</text>
</comment>
<dbReference type="GO" id="GO:0046513">
    <property type="term" value="P:ceramide biosynthetic process"/>
    <property type="evidence" value="ECO:0007669"/>
    <property type="project" value="TreeGrafter"/>
</dbReference>
<dbReference type="GO" id="GO:0005886">
    <property type="term" value="C:plasma membrane"/>
    <property type="evidence" value="ECO:0007669"/>
    <property type="project" value="TreeGrafter"/>
</dbReference>
<comment type="similarity">
    <text evidence="2">Belongs to the sphingomyelin synthase family.</text>
</comment>
<evidence type="ECO:0000313" key="12">
    <source>
        <dbReference type="Proteomes" id="UP001208570"/>
    </source>
</evidence>
<evidence type="ECO:0000313" key="11">
    <source>
        <dbReference type="EMBL" id="KAK2147657.1"/>
    </source>
</evidence>
<evidence type="ECO:0000256" key="2">
    <source>
        <dbReference type="ARBA" id="ARBA00005441"/>
    </source>
</evidence>
<feature type="transmembrane region" description="Helical" evidence="9">
    <location>
        <begin position="229"/>
        <end position="251"/>
    </location>
</feature>
<reference evidence="11" key="1">
    <citation type="journal article" date="2023" name="Mol. Biol. Evol.">
        <title>Third-Generation Sequencing Reveals the Adaptive Role of the Epigenome in Three Deep-Sea Polychaetes.</title>
        <authorList>
            <person name="Perez M."/>
            <person name="Aroh O."/>
            <person name="Sun Y."/>
            <person name="Lan Y."/>
            <person name="Juniper S.K."/>
            <person name="Young C.R."/>
            <person name="Angers B."/>
            <person name="Qian P.Y."/>
        </authorList>
    </citation>
    <scope>NUCLEOTIDE SEQUENCE</scope>
    <source>
        <strain evidence="11">P08H-3</strain>
    </source>
</reference>
<accession>A0AAD9J6Q6</accession>
<evidence type="ECO:0000256" key="4">
    <source>
        <dbReference type="ARBA" id="ARBA00022692"/>
    </source>
</evidence>
<dbReference type="FunFam" id="1.10.150.50:FF:000037">
    <property type="entry name" value="sphingomyelin synthase-related protein 1 isoform X1"/>
    <property type="match status" value="1"/>
</dbReference>
<sequence>MMSSTDDVKNWTCADVKTWLCDQGLVEYVELFCDEHKLDGKSLLLLSENDLKQPPMEIKVLGDVKRIVIALNNVKRNNQTAIQELGGINISPTSIENSFMSYGTYTSRHLKHSYQRLESDSSVLSDLADEDYIYQRRMSKHLQPEYLKLVLSYIYMFSVFLLTSFVMVIVHDRVPDMEKYPPLPDLVLDNLPVIPWAFEMCELTATLLFIIFVMTMVFHKHRFIIMRRLFALTGTVFLLRCVTMLITSLSVPGTHLKCQPMSCTDMQTRIEKTLTIWKGMGMSLQGVRTCGDYMFSGHTAIVTMLNFFITEYTPRKLYFLHTATWVMNIFGIFFILAAHEHYSIDVFVSFYLTSRLFLYYHSLANNRALCQPDRKRMWIWFPMFSFFEAQIDGILPNEYEWPFPSPKDVVALFQKHVKKE</sequence>
<feature type="domain" description="SAM" evidence="10">
    <location>
        <begin position="11"/>
        <end position="77"/>
    </location>
</feature>
<keyword evidence="12" id="KW-1185">Reference proteome</keyword>
<dbReference type="GO" id="GO:0047493">
    <property type="term" value="F:ceramide cholinephosphotransferase activity"/>
    <property type="evidence" value="ECO:0007669"/>
    <property type="project" value="TreeGrafter"/>
</dbReference>
<evidence type="ECO:0000256" key="3">
    <source>
        <dbReference type="ARBA" id="ARBA00022679"/>
    </source>
</evidence>
<evidence type="ECO:0000256" key="6">
    <source>
        <dbReference type="ARBA" id="ARBA00022989"/>
    </source>
</evidence>